<keyword evidence="3" id="KW-0863">Zinc-finger</keyword>
<evidence type="ECO:0008006" key="8">
    <source>
        <dbReference type="Google" id="ProtNLM"/>
    </source>
</evidence>
<keyword evidence="2" id="KW-0479">Metal-binding</keyword>
<keyword evidence="5" id="KW-0539">Nucleus</keyword>
<organism evidence="6 7">
    <name type="scientific">Caenorhabditis briggsae</name>
    <dbReference type="NCBI Taxonomy" id="6238"/>
    <lineage>
        <taxon>Eukaryota</taxon>
        <taxon>Metazoa</taxon>
        <taxon>Ecdysozoa</taxon>
        <taxon>Nematoda</taxon>
        <taxon>Chromadorea</taxon>
        <taxon>Rhabditida</taxon>
        <taxon>Rhabditina</taxon>
        <taxon>Rhabditomorpha</taxon>
        <taxon>Rhabditoidea</taxon>
        <taxon>Rhabditidae</taxon>
        <taxon>Peloderinae</taxon>
        <taxon>Caenorhabditis</taxon>
    </lineage>
</organism>
<dbReference type="PANTHER" id="PTHR46481:SF10">
    <property type="entry name" value="ZINC FINGER BED DOMAIN-CONTAINING PROTEIN 39"/>
    <property type="match status" value="1"/>
</dbReference>
<reference evidence="6 7" key="1">
    <citation type="submission" date="2022-02" db="EMBL/GenBank/DDBJ databases">
        <title>Chromosome-level reference genomes for two strains of Caenorhabditis briggsae: an improved platform for comparative genomics.</title>
        <authorList>
            <person name="Stevens L."/>
            <person name="Andersen E.C."/>
        </authorList>
    </citation>
    <scope>NUCLEOTIDE SEQUENCE [LARGE SCALE GENOMIC DNA]</scope>
    <source>
        <strain evidence="6">QX1410_ONT</strain>
        <tissue evidence="6">Whole-organism</tissue>
    </source>
</reference>
<dbReference type="SUPFAM" id="SSF53098">
    <property type="entry name" value="Ribonuclease H-like"/>
    <property type="match status" value="1"/>
</dbReference>
<evidence type="ECO:0000256" key="1">
    <source>
        <dbReference type="ARBA" id="ARBA00004123"/>
    </source>
</evidence>
<gene>
    <name evidence="6" type="ORF">L3Y34_009577</name>
</gene>
<evidence type="ECO:0000313" key="6">
    <source>
        <dbReference type="EMBL" id="ULT91981.1"/>
    </source>
</evidence>
<dbReference type="PANTHER" id="PTHR46481">
    <property type="entry name" value="ZINC FINGER BED DOMAIN-CONTAINING PROTEIN 4"/>
    <property type="match status" value="1"/>
</dbReference>
<evidence type="ECO:0000256" key="4">
    <source>
        <dbReference type="ARBA" id="ARBA00022833"/>
    </source>
</evidence>
<dbReference type="InterPro" id="IPR012337">
    <property type="entry name" value="RNaseH-like_sf"/>
</dbReference>
<dbReference type="EMBL" id="CP090895">
    <property type="protein sequence ID" value="ULT91981.1"/>
    <property type="molecule type" value="Genomic_DNA"/>
</dbReference>
<sequence length="621" mass="71298">MDRKRSRSKYSAYFDRDGEMGLCRLCPSKIPWSKSGGTNCIRLHLATKHPVEMNEFKLLEEARAKMSRPSVEDFNNSTIENSLSSIYVKEENVDLWRENSEESNEKYPAKNPSYKHTDQDQLVFETILGDRWPVENVEGEFFRRLLRKLKPGFELKSVEHYVNLVLPSFRSSLESRILTDLKFAGKISLVFDYGSTAISGLDCVSVMAHWTNSATMEPKSALLEFKTFRNPAEIGPQFSNSTISKFQISRQNQIVGVINENASTADEIPILPNFEGILDKIPRILYTNHWNLLAKQKSILLEYRRLQNLHGSNPYYAHFLNIEFSEYDLSSESLQRPEFMSWTDHWGLLYFLLDTQIPQVLSNFCATTKQANCPELTPDELLISKFMYSILMELKSARNSIRNQSYPTASVIIPTLRVLLHKLEGLEVSGNLSDTTSFIKSQVISDLQNVSTICQNNEILKTATFFDPRFRDRYFFESHKEKILATYREFADKNFENKLSISKEEKPNQMDLSSFDLFLQSQGPSKPTEVPGANLEKEIAEYLQEEPNSQLNPIDYWIFNQSKLPILKTLAAQFSAIPASANSKSRKIYEDGDKIFSMKNMDSIKEDFGFCCANLEVDGVF</sequence>
<keyword evidence="4" id="KW-0862">Zinc</keyword>
<dbReference type="GO" id="GO:0005634">
    <property type="term" value="C:nucleus"/>
    <property type="evidence" value="ECO:0007669"/>
    <property type="project" value="UniProtKB-SubCell"/>
</dbReference>
<dbReference type="InterPro" id="IPR052035">
    <property type="entry name" value="ZnF_BED_domain_contain"/>
</dbReference>
<dbReference type="AlphaFoldDB" id="A0AAE9D360"/>
<accession>A0AAE9D360</accession>
<proteinExistence type="predicted"/>
<evidence type="ECO:0000256" key="3">
    <source>
        <dbReference type="ARBA" id="ARBA00022771"/>
    </source>
</evidence>
<dbReference type="Proteomes" id="UP000827892">
    <property type="component" value="Chromosome V"/>
</dbReference>
<evidence type="ECO:0000256" key="2">
    <source>
        <dbReference type="ARBA" id="ARBA00022723"/>
    </source>
</evidence>
<dbReference type="GO" id="GO:0008270">
    <property type="term" value="F:zinc ion binding"/>
    <property type="evidence" value="ECO:0007669"/>
    <property type="project" value="UniProtKB-KW"/>
</dbReference>
<protein>
    <recommendedName>
        <fullName evidence="8">HAT C-terminal dimerisation domain-containing protein</fullName>
    </recommendedName>
</protein>
<evidence type="ECO:0000313" key="7">
    <source>
        <dbReference type="Proteomes" id="UP000827892"/>
    </source>
</evidence>
<comment type="subcellular location">
    <subcellularLocation>
        <location evidence="1">Nucleus</location>
    </subcellularLocation>
</comment>
<name>A0AAE9D360_CAEBR</name>
<evidence type="ECO:0000256" key="5">
    <source>
        <dbReference type="ARBA" id="ARBA00023242"/>
    </source>
</evidence>